<dbReference type="PANTHER" id="PTHR11098:SF1">
    <property type="entry name" value="NICOTINATE PHOSPHORIBOSYLTRANSFERASE"/>
    <property type="match status" value="1"/>
</dbReference>
<evidence type="ECO:0000313" key="8">
    <source>
        <dbReference type="Proteomes" id="UP001174909"/>
    </source>
</evidence>
<dbReference type="InterPro" id="IPR007229">
    <property type="entry name" value="Nic_PRibTrfase-Fam"/>
</dbReference>
<dbReference type="Gene3D" id="3.20.20.70">
    <property type="entry name" value="Aldolase class I"/>
    <property type="match status" value="1"/>
</dbReference>
<dbReference type="GO" id="GO:0016757">
    <property type="term" value="F:glycosyltransferase activity"/>
    <property type="evidence" value="ECO:0007669"/>
    <property type="project" value="UniProtKB-KW"/>
</dbReference>
<dbReference type="GO" id="GO:0005829">
    <property type="term" value="C:cytosol"/>
    <property type="evidence" value="ECO:0007669"/>
    <property type="project" value="TreeGrafter"/>
</dbReference>
<dbReference type="AlphaFoldDB" id="A0AA35WN21"/>
<dbReference type="GO" id="GO:0004516">
    <property type="term" value="F:nicotinate phosphoribosyltransferase activity"/>
    <property type="evidence" value="ECO:0007669"/>
    <property type="project" value="UniProtKB-EC"/>
</dbReference>
<sequence>MRHRIFGLGGSVRAIPEGRIFFANEPVLEVTAPIIEAQLVETLIINRLNLQSLQATKAARCVWAGQGRGISDFGARRAPGVDGDLNMARAGT</sequence>
<dbReference type="Proteomes" id="UP001174909">
    <property type="component" value="Unassembled WGS sequence"/>
</dbReference>
<name>A0AA35WN21_GEOBA</name>
<keyword evidence="3" id="KW-0597">Phosphoprotein</keyword>
<dbReference type="SUPFAM" id="SSF51690">
    <property type="entry name" value="Nicotinate/Quinolinate PRTase C-terminal domain-like"/>
    <property type="match status" value="1"/>
</dbReference>
<evidence type="ECO:0000256" key="1">
    <source>
        <dbReference type="ARBA" id="ARBA00004952"/>
    </source>
</evidence>
<keyword evidence="4" id="KW-0436">Ligase</keyword>
<gene>
    <name evidence="7" type="ORF">GBAR_LOCUS15170</name>
</gene>
<evidence type="ECO:0000256" key="5">
    <source>
        <dbReference type="ARBA" id="ARBA00022642"/>
    </source>
</evidence>
<evidence type="ECO:0000313" key="7">
    <source>
        <dbReference type="EMBL" id="CAI8026409.1"/>
    </source>
</evidence>
<evidence type="ECO:0000256" key="2">
    <source>
        <dbReference type="ARBA" id="ARBA00013236"/>
    </source>
</evidence>
<dbReference type="EMBL" id="CASHTH010002212">
    <property type="protein sequence ID" value="CAI8026409.1"/>
    <property type="molecule type" value="Genomic_DNA"/>
</dbReference>
<keyword evidence="8" id="KW-1185">Reference proteome</keyword>
<keyword evidence="5" id="KW-0662">Pyridine nucleotide biosynthesis</keyword>
<organism evidence="7 8">
    <name type="scientific">Geodia barretti</name>
    <name type="common">Barrett's horny sponge</name>
    <dbReference type="NCBI Taxonomy" id="519541"/>
    <lineage>
        <taxon>Eukaryota</taxon>
        <taxon>Metazoa</taxon>
        <taxon>Porifera</taxon>
        <taxon>Demospongiae</taxon>
        <taxon>Heteroscleromorpha</taxon>
        <taxon>Tetractinellida</taxon>
        <taxon>Astrophorina</taxon>
        <taxon>Geodiidae</taxon>
        <taxon>Geodia</taxon>
    </lineage>
</organism>
<comment type="catalytic activity">
    <reaction evidence="6">
        <text>5-phospho-alpha-D-ribose 1-diphosphate + nicotinate + ATP + H2O = nicotinate beta-D-ribonucleotide + ADP + phosphate + diphosphate</text>
        <dbReference type="Rhea" id="RHEA:36163"/>
        <dbReference type="ChEBI" id="CHEBI:15377"/>
        <dbReference type="ChEBI" id="CHEBI:30616"/>
        <dbReference type="ChEBI" id="CHEBI:32544"/>
        <dbReference type="ChEBI" id="CHEBI:33019"/>
        <dbReference type="ChEBI" id="CHEBI:43474"/>
        <dbReference type="ChEBI" id="CHEBI:57502"/>
        <dbReference type="ChEBI" id="CHEBI:58017"/>
        <dbReference type="ChEBI" id="CHEBI:456216"/>
        <dbReference type="EC" id="6.3.4.21"/>
    </reaction>
</comment>
<dbReference type="EC" id="6.3.4.21" evidence="2"/>
<comment type="caution">
    <text evidence="7">The sequence shown here is derived from an EMBL/GenBank/DDBJ whole genome shotgun (WGS) entry which is preliminary data.</text>
</comment>
<dbReference type="GO" id="GO:0034355">
    <property type="term" value="P:NAD+ biosynthetic process via the salvage pathway"/>
    <property type="evidence" value="ECO:0007669"/>
    <property type="project" value="TreeGrafter"/>
</dbReference>
<accession>A0AA35WN21</accession>
<keyword evidence="7" id="KW-0328">Glycosyltransferase</keyword>
<protein>
    <recommendedName>
        <fullName evidence="2">nicotinate phosphoribosyltransferase</fullName>
        <ecNumber evidence="2">6.3.4.21</ecNumber>
    </recommendedName>
</protein>
<dbReference type="InterPro" id="IPR013785">
    <property type="entry name" value="Aldolase_TIM"/>
</dbReference>
<dbReference type="InterPro" id="IPR036068">
    <property type="entry name" value="Nicotinate_pribotase-like_C"/>
</dbReference>
<dbReference type="Gene3D" id="3.20.140.10">
    <property type="entry name" value="nicotinate phosphoribosyltransferase"/>
    <property type="match status" value="1"/>
</dbReference>
<proteinExistence type="predicted"/>
<comment type="pathway">
    <text evidence="1">Cofactor biosynthesis; NAD(+) biosynthesis; nicotinate D-ribonucleotide from nicotinate: step 1/1.</text>
</comment>
<dbReference type="PANTHER" id="PTHR11098">
    <property type="entry name" value="NICOTINATE PHOSPHORIBOSYLTRANSFERASE"/>
    <property type="match status" value="1"/>
</dbReference>
<evidence type="ECO:0000256" key="4">
    <source>
        <dbReference type="ARBA" id="ARBA00022598"/>
    </source>
</evidence>
<keyword evidence="7" id="KW-0808">Transferase</keyword>
<evidence type="ECO:0000256" key="6">
    <source>
        <dbReference type="ARBA" id="ARBA00048668"/>
    </source>
</evidence>
<dbReference type="SUPFAM" id="SSF54675">
    <property type="entry name" value="Nicotinate/Quinolinate PRTase N-terminal domain-like"/>
    <property type="match status" value="1"/>
</dbReference>
<reference evidence="7" key="1">
    <citation type="submission" date="2023-03" db="EMBL/GenBank/DDBJ databases">
        <authorList>
            <person name="Steffen K."/>
            <person name="Cardenas P."/>
        </authorList>
    </citation>
    <scope>NUCLEOTIDE SEQUENCE</scope>
</reference>
<evidence type="ECO:0000256" key="3">
    <source>
        <dbReference type="ARBA" id="ARBA00022553"/>
    </source>
</evidence>